<dbReference type="InterPro" id="IPR021109">
    <property type="entry name" value="Peptidase_aspartic_dom_sf"/>
</dbReference>
<dbReference type="GO" id="GO:0008233">
    <property type="term" value="F:peptidase activity"/>
    <property type="evidence" value="ECO:0007669"/>
    <property type="project" value="UniProtKB-KW"/>
</dbReference>
<dbReference type="GO" id="GO:0006508">
    <property type="term" value="P:proteolysis"/>
    <property type="evidence" value="ECO:0007669"/>
    <property type="project" value="UniProtKB-KW"/>
</dbReference>
<proteinExistence type="predicted"/>
<dbReference type="InterPro" id="IPR011969">
    <property type="entry name" value="Clan_AA_Asp_peptidase_C"/>
</dbReference>
<dbReference type="CDD" id="cd05483">
    <property type="entry name" value="retropepsin_like_bacteria"/>
    <property type="match status" value="1"/>
</dbReference>
<keyword evidence="2" id="KW-1185">Reference proteome</keyword>
<name>A0A6M0K0P3_9GAMM</name>
<dbReference type="EC" id="3.4.23.-" evidence="1"/>
<keyword evidence="1" id="KW-0378">Hydrolase</keyword>
<dbReference type="EMBL" id="JAAIJQ010000047">
    <property type="protein sequence ID" value="NEV63310.1"/>
    <property type="molecule type" value="Genomic_DNA"/>
</dbReference>
<sequence>MLWLGQYRGLLVLTVVGLGVAWALAQTGTRGNPNPHPVAYLGPAGTPEVVLEENQVNQYVTTGRINGARVEMLVDTGSVDVAMPYRVAQALDLKLTPGGISKTGNGNVRSWSAWLDRVDVGGLVAERVKATVLPNMHGDQVLLGMSYLRLMEVVLSDGRLTLRPVPSS</sequence>
<dbReference type="Proteomes" id="UP000483379">
    <property type="component" value="Unassembled WGS sequence"/>
</dbReference>
<comment type="caution">
    <text evidence="1">The sequence shown here is derived from an EMBL/GenBank/DDBJ whole genome shotgun (WGS) entry which is preliminary data.</text>
</comment>
<evidence type="ECO:0000313" key="2">
    <source>
        <dbReference type="Proteomes" id="UP000483379"/>
    </source>
</evidence>
<dbReference type="AlphaFoldDB" id="A0A6M0K0P3"/>
<dbReference type="RefSeq" id="WP_164453774.1">
    <property type="nucleotide sequence ID" value="NZ_JAAIJQ010000047.1"/>
</dbReference>
<protein>
    <submittedName>
        <fullName evidence="1">TIGR02281 family clan AA aspartic protease</fullName>
        <ecNumber evidence="1">3.4.23.-</ecNumber>
    </submittedName>
</protein>
<keyword evidence="1" id="KW-0645">Protease</keyword>
<reference evidence="1 2" key="1">
    <citation type="submission" date="2020-02" db="EMBL/GenBank/DDBJ databases">
        <title>Genome sequences of Thiorhodococcus mannitoliphagus and Thiorhodococcus minor, purple sulfur photosynthetic bacteria in the gammaproteobacterial family, Chromatiaceae.</title>
        <authorList>
            <person name="Aviles F.A."/>
            <person name="Meyer T.E."/>
            <person name="Kyndt J.A."/>
        </authorList>
    </citation>
    <scope>NUCLEOTIDE SEQUENCE [LARGE SCALE GENOMIC DNA]</scope>
    <source>
        <strain evidence="1 2">DSM 11518</strain>
    </source>
</reference>
<dbReference type="InterPro" id="IPR034122">
    <property type="entry name" value="Retropepsin-like_bacterial"/>
</dbReference>
<dbReference type="SUPFAM" id="SSF50630">
    <property type="entry name" value="Acid proteases"/>
    <property type="match status" value="1"/>
</dbReference>
<dbReference type="Pfam" id="PF13975">
    <property type="entry name" value="gag-asp_proteas"/>
    <property type="match status" value="1"/>
</dbReference>
<evidence type="ECO:0000313" key="1">
    <source>
        <dbReference type="EMBL" id="NEV63310.1"/>
    </source>
</evidence>
<organism evidence="1 2">
    <name type="scientific">Thiorhodococcus minor</name>
    <dbReference type="NCBI Taxonomy" id="57489"/>
    <lineage>
        <taxon>Bacteria</taxon>
        <taxon>Pseudomonadati</taxon>
        <taxon>Pseudomonadota</taxon>
        <taxon>Gammaproteobacteria</taxon>
        <taxon>Chromatiales</taxon>
        <taxon>Chromatiaceae</taxon>
        <taxon>Thiorhodococcus</taxon>
    </lineage>
</organism>
<accession>A0A6M0K0P3</accession>
<dbReference type="NCBIfam" id="TIGR02281">
    <property type="entry name" value="clan_AA_DTGA"/>
    <property type="match status" value="1"/>
</dbReference>
<dbReference type="Gene3D" id="2.40.70.10">
    <property type="entry name" value="Acid Proteases"/>
    <property type="match status" value="1"/>
</dbReference>
<gene>
    <name evidence="1" type="ORF">G3446_15685</name>
</gene>